<evidence type="ECO:0000313" key="5">
    <source>
        <dbReference type="Proteomes" id="UP000009328"/>
    </source>
</evidence>
<gene>
    <name evidence="4" type="ORF">BN7_4750</name>
</gene>
<dbReference type="STRING" id="1206466.K0KUQ9"/>
<accession>K0KUQ9</accession>
<feature type="domain" description="URB1 N-terminal" evidence="1">
    <location>
        <begin position="54"/>
        <end position="376"/>
    </location>
</feature>
<dbReference type="Proteomes" id="UP000009328">
    <property type="component" value="Unassembled WGS sequence"/>
</dbReference>
<protein>
    <submittedName>
        <fullName evidence="4">Nucleolar pre-ribosomal-associated protein 1</fullName>
    </submittedName>
</protein>
<dbReference type="FunCoup" id="K0KUQ9">
    <property type="interactions" value="347"/>
</dbReference>
<dbReference type="InterPro" id="IPR039844">
    <property type="entry name" value="URB1"/>
</dbReference>
<dbReference type="Pfam" id="PF16201">
    <property type="entry name" value="NopRA1"/>
    <property type="match status" value="1"/>
</dbReference>
<feature type="domain" description="URB1 central HEAT repeat" evidence="3">
    <location>
        <begin position="555"/>
        <end position="719"/>
    </location>
</feature>
<sequence length="1657" mass="187320">MSDNKTHQKKKWVPPANGAAASVDNGVFDKINAILKDDSTDQISEFFAKGFGNQAISSWSYYAQVNDHKKFTSSTITITKLLSLLSGNHEFHENGVQIIKEILTSYIKTIYRGLTSMRASLTNPVLRLINEIVIFRNGALLDDFVALFDFSLPVLPKLLNPTKTELSDVEVTKEKEFLSIRYCMIRLLLNIIKHSAPFLRKEFLSNNHKLLVNWFKYICVIDSNSLITLTLTTWDEKIIKEQSFKKATKIKVFNDWNITKLIPIYYTKDKELKSMFDKFIISIATDTKYGLKFNDDETWFLNNTSNGTISVNGKSFKTHNKLLYSLITSMKPWDDDLQLNTTVEILKHTPELIPPFVNYLASRGLHDPKLSSYWLGQTLLLSKLINTGIPTDISDEANTTAPSVEVISELIVPSVLNRAVLSRCVTSDSFMIRHLSAQLIVTSLQKLEKFLNLYRLKGWNEHSSQLISKIKLSLPEISTIVTTFTDTYTKKSDNKLLLLIFLTIINGYIKTLSDNYNLSQQISKPYSDIINQSQLTGIDFVLLDNFFQLQEGENSQVKWWNKTDKSTSLFTSLLKIASSNESSTSSLSSKITTLLSNLVNQTVIFDKESANADQTQLLVASLRVVQTSDGSSNDELVKVWKLLDESISRCVRSPFKYLDSSNENDRVSPLVMTLFEQWKFVDKTTPYDLTSKWFLIFLRYIIIAGESSSAISKLLSTIEISGDASEYLPLSAQPSFSKENPLHGYEDYSYFTLITSASTNKLQNISKIPTSHLDIVASLFRLNQIFADDQLNYNNGLKQSIVEILTKIGNYLFGNSDEVIEFSKSKYWASLFTEKSSNEKKSFISSTLAEIFSQLPNFNTRDFQDITLNQLTEGNDDSVIAASLWALNNDQLLQVVKNGSDLVKSEALSLLLSRRAAIKSSLIAGFLRDDHLSGFANDFILKSQVEYDDVESLLNVISSNTSLLKVFGSLAKDGKIIDQLLAYIQKESNAAIISIVFSSLSEEVLASLSDESLVSELVNTAKTFAIENIKNEDFSVVSFDSYLQILNHPSLQLSSEEKGIVIEYSLTKNNQKYTSEVAKAVQAFGSFDDTIIKTWANKASLYITKGFAELNELPDSFSSFIESYKSLLLKSNLIQSTNKSNLNTLLEVIFTKWSTDESALELSAIVTSVSHKNSLDTNKLLQIIAFNDDNALSKKSSQRSRFLTSLIIWRLFEFDVSKNSTIALQEKFLTFYRGTPNADDLLLYRILERIETRLNSSWIDTVFTWEVLDTLSEEESELVGETKLLEKKKEGFIITLSKRQITNTIKDYTISHAEIPSLSSSGSSNWEKLNSFYESVSSSSSSSKTYDPLFLSLLIINDDELINVNTEEPDALPKVDMRTLIESDLFPFLLMNLSSENEVLVNVTIGILTTILSSLKENSTFKDKHIFELFLSKILFTFKKVDEESGEKVTTKAFSPLVFSMISKISTLLVNPGHMLYEKAFRWVLKSPTLRKNEIPLFNDITVVSATNDDSNNYYKQVSWLLEGINNGIKNKDDTRLLRSKNIYEWFLNLETSPYTSVQLKFLINDFIKQVQNIEDGADILISRYGGLSFLEQQISEKSVDGKILTSAQGKLTNEQELLNLKELGVRYSIIGQGKKRIADWANGDLSNFNKRLHTEE</sequence>
<evidence type="ECO:0000259" key="1">
    <source>
        <dbReference type="Pfam" id="PF11707"/>
    </source>
</evidence>
<dbReference type="Pfam" id="PF26140">
    <property type="entry name" value="HEAT_URB1"/>
    <property type="match status" value="1"/>
</dbReference>
<evidence type="ECO:0000259" key="2">
    <source>
        <dbReference type="Pfam" id="PF16201"/>
    </source>
</evidence>
<dbReference type="PANTHER" id="PTHR13500">
    <property type="entry name" value="NUCLEOLAR PRERIBOSOMAL-ASSOCIATED PROTEIN 1"/>
    <property type="match status" value="1"/>
</dbReference>
<dbReference type="GO" id="GO:0000463">
    <property type="term" value="P:maturation of LSU-rRNA from tricistronic rRNA transcript (SSU-rRNA, 5.8S rRNA, LSU-rRNA)"/>
    <property type="evidence" value="ECO:0007669"/>
    <property type="project" value="TreeGrafter"/>
</dbReference>
<dbReference type="GO" id="GO:0000466">
    <property type="term" value="P:maturation of 5.8S rRNA from tricistronic rRNA transcript (SSU-rRNA, 5.8S rRNA, LSU-rRNA)"/>
    <property type="evidence" value="ECO:0007669"/>
    <property type="project" value="TreeGrafter"/>
</dbReference>
<reference evidence="4 5" key="1">
    <citation type="journal article" date="2012" name="Eukaryot. Cell">
        <title>Draft genome sequence of Wickerhamomyces ciferrii NRRL Y-1031 F-60-10.</title>
        <authorList>
            <person name="Schneider J."/>
            <person name="Andrea H."/>
            <person name="Blom J."/>
            <person name="Jaenicke S."/>
            <person name="Ruckert C."/>
            <person name="Schorsch C."/>
            <person name="Szczepanowski R."/>
            <person name="Farwick M."/>
            <person name="Goesmann A."/>
            <person name="Puhler A."/>
            <person name="Schaffer S."/>
            <person name="Tauch A."/>
            <person name="Kohler T."/>
            <person name="Brinkrolf K."/>
        </authorList>
    </citation>
    <scope>NUCLEOTIDE SEQUENCE [LARGE SCALE GENOMIC DNA]</scope>
    <source>
        <strain evidence="5">ATCC 14091 / BCRC 22168 / CBS 111 / JCM 3599 / NBRC 0793 / NRRL Y-1031 F-60-10</strain>
    </source>
</reference>
<dbReference type="EMBL" id="CAIF01000183">
    <property type="protein sequence ID" value="CCH45169.1"/>
    <property type="molecule type" value="Genomic_DNA"/>
</dbReference>
<feature type="domain" description="URB1 C-terminal" evidence="2">
    <location>
        <begin position="1387"/>
        <end position="1589"/>
    </location>
</feature>
<proteinExistence type="predicted"/>
<dbReference type="InterPro" id="IPR059018">
    <property type="entry name" value="HEAT_URB1"/>
</dbReference>
<dbReference type="HOGENOM" id="CLU_003174_0_0_1"/>
<name>K0KUQ9_WICCF</name>
<dbReference type="PANTHER" id="PTHR13500:SF0">
    <property type="entry name" value="NUCLEOLAR PRE-RIBOSOMAL-ASSOCIATED PROTEIN 1"/>
    <property type="match status" value="1"/>
</dbReference>
<comment type="caution">
    <text evidence="4">The sequence shown here is derived from an EMBL/GenBank/DDBJ whole genome shotgun (WGS) entry which is preliminary data.</text>
</comment>
<evidence type="ECO:0000313" key="4">
    <source>
        <dbReference type="EMBL" id="CCH45169.1"/>
    </source>
</evidence>
<keyword evidence="5" id="KW-1185">Reference proteome</keyword>
<dbReference type="InterPro" id="IPR032436">
    <property type="entry name" value="URB1_C"/>
</dbReference>
<dbReference type="InParanoid" id="K0KUQ9"/>
<dbReference type="Pfam" id="PF11707">
    <property type="entry name" value="Npa1"/>
    <property type="match status" value="1"/>
</dbReference>
<organism evidence="4 5">
    <name type="scientific">Wickerhamomyces ciferrii (strain ATCC 14091 / BCRC 22168 / CBS 111 / JCM 3599 / NBRC 0793 / NRRL Y-1031 F-60-10)</name>
    <name type="common">Yeast</name>
    <name type="synonym">Pichia ciferrii</name>
    <dbReference type="NCBI Taxonomy" id="1206466"/>
    <lineage>
        <taxon>Eukaryota</taxon>
        <taxon>Fungi</taxon>
        <taxon>Dikarya</taxon>
        <taxon>Ascomycota</taxon>
        <taxon>Saccharomycotina</taxon>
        <taxon>Saccharomycetes</taxon>
        <taxon>Phaffomycetales</taxon>
        <taxon>Wickerhamomycetaceae</taxon>
        <taxon>Wickerhamomyces</taxon>
    </lineage>
</organism>
<dbReference type="GO" id="GO:0005730">
    <property type="term" value="C:nucleolus"/>
    <property type="evidence" value="ECO:0007669"/>
    <property type="project" value="TreeGrafter"/>
</dbReference>
<dbReference type="InterPro" id="IPR021714">
    <property type="entry name" value="URB1_N"/>
</dbReference>
<dbReference type="eggNOG" id="KOG1791">
    <property type="taxonomic scope" value="Eukaryota"/>
</dbReference>
<evidence type="ECO:0000259" key="3">
    <source>
        <dbReference type="Pfam" id="PF26140"/>
    </source>
</evidence>